<evidence type="ECO:0008006" key="4">
    <source>
        <dbReference type="Google" id="ProtNLM"/>
    </source>
</evidence>
<gene>
    <name evidence="2" type="ORF">GCM10022204_43770</name>
</gene>
<dbReference type="EMBL" id="BAAAYX010000027">
    <property type="protein sequence ID" value="GAA3718891.1"/>
    <property type="molecule type" value="Genomic_DNA"/>
</dbReference>
<evidence type="ECO:0000313" key="2">
    <source>
        <dbReference type="EMBL" id="GAA3718891.1"/>
    </source>
</evidence>
<keyword evidence="3" id="KW-1185">Reference proteome</keyword>
<protein>
    <recommendedName>
        <fullName evidence="4">Mercuric ion transport protein</fullName>
    </recommendedName>
</protein>
<proteinExistence type="predicted"/>
<evidence type="ECO:0000313" key="3">
    <source>
        <dbReference type="Proteomes" id="UP001500051"/>
    </source>
</evidence>
<dbReference type="Proteomes" id="UP001500051">
    <property type="component" value="Unassembled WGS sequence"/>
</dbReference>
<organism evidence="2 3">
    <name type="scientific">Microlunatus aurantiacus</name>
    <dbReference type="NCBI Taxonomy" id="446786"/>
    <lineage>
        <taxon>Bacteria</taxon>
        <taxon>Bacillati</taxon>
        <taxon>Actinomycetota</taxon>
        <taxon>Actinomycetes</taxon>
        <taxon>Propionibacteriales</taxon>
        <taxon>Propionibacteriaceae</taxon>
        <taxon>Microlunatus</taxon>
    </lineage>
</organism>
<keyword evidence="1" id="KW-1133">Transmembrane helix</keyword>
<keyword evidence="1" id="KW-0812">Transmembrane</keyword>
<dbReference type="RefSeq" id="WP_344814595.1">
    <property type="nucleotide sequence ID" value="NZ_BAAAYX010000027.1"/>
</dbReference>
<comment type="caution">
    <text evidence="2">The sequence shown here is derived from an EMBL/GenBank/DDBJ whole genome shotgun (WGS) entry which is preliminary data.</text>
</comment>
<evidence type="ECO:0000256" key="1">
    <source>
        <dbReference type="SAM" id="Phobius"/>
    </source>
</evidence>
<name>A0ABP7EGN4_9ACTN</name>
<accession>A0ABP7EGN4</accession>
<feature type="transmembrane region" description="Helical" evidence="1">
    <location>
        <begin position="46"/>
        <end position="68"/>
    </location>
</feature>
<sequence>MTDSVADRRPARAPKMLGGLAALACVACCALPVLIAAGVVGTGVGALVGWLPAIAIALAVVAVGVWWLGRRRQSCTCGGMSHGGGCSCQKRTVALQISEANDR</sequence>
<reference evidence="3" key="1">
    <citation type="journal article" date="2019" name="Int. J. Syst. Evol. Microbiol.">
        <title>The Global Catalogue of Microorganisms (GCM) 10K type strain sequencing project: providing services to taxonomists for standard genome sequencing and annotation.</title>
        <authorList>
            <consortium name="The Broad Institute Genomics Platform"/>
            <consortium name="The Broad Institute Genome Sequencing Center for Infectious Disease"/>
            <person name="Wu L."/>
            <person name="Ma J."/>
        </authorList>
    </citation>
    <scope>NUCLEOTIDE SEQUENCE [LARGE SCALE GENOMIC DNA]</scope>
    <source>
        <strain evidence="3">JCM 16548</strain>
    </source>
</reference>
<keyword evidence="1" id="KW-0472">Membrane</keyword>